<name>A0A0A8YAK1_ARUDO</name>
<organism evidence="1">
    <name type="scientific">Arundo donax</name>
    <name type="common">Giant reed</name>
    <name type="synonym">Donax arundinaceus</name>
    <dbReference type="NCBI Taxonomy" id="35708"/>
    <lineage>
        <taxon>Eukaryota</taxon>
        <taxon>Viridiplantae</taxon>
        <taxon>Streptophyta</taxon>
        <taxon>Embryophyta</taxon>
        <taxon>Tracheophyta</taxon>
        <taxon>Spermatophyta</taxon>
        <taxon>Magnoliopsida</taxon>
        <taxon>Liliopsida</taxon>
        <taxon>Poales</taxon>
        <taxon>Poaceae</taxon>
        <taxon>PACMAD clade</taxon>
        <taxon>Arundinoideae</taxon>
        <taxon>Arundineae</taxon>
        <taxon>Arundo</taxon>
    </lineage>
</organism>
<dbReference type="EMBL" id="GBRH01275477">
    <property type="protein sequence ID" value="JAD22418.1"/>
    <property type="molecule type" value="Transcribed_RNA"/>
</dbReference>
<protein>
    <submittedName>
        <fullName evidence="1">Uncharacterized protein</fullName>
    </submittedName>
</protein>
<dbReference type="AlphaFoldDB" id="A0A0A8YAK1"/>
<reference evidence="1" key="2">
    <citation type="journal article" date="2015" name="Data Brief">
        <title>Shoot transcriptome of the giant reed, Arundo donax.</title>
        <authorList>
            <person name="Barrero R.A."/>
            <person name="Guerrero F.D."/>
            <person name="Moolhuijzen P."/>
            <person name="Goolsby J.A."/>
            <person name="Tidwell J."/>
            <person name="Bellgard S.E."/>
            <person name="Bellgard M.I."/>
        </authorList>
    </citation>
    <scope>NUCLEOTIDE SEQUENCE</scope>
    <source>
        <tissue evidence="1">Shoot tissue taken approximately 20 cm above the soil surface</tissue>
    </source>
</reference>
<sequence length="27" mass="2912">MATIRARLSTGHARVVEEEAEAVVGCR</sequence>
<accession>A0A0A8YAK1</accession>
<reference evidence="1" key="1">
    <citation type="submission" date="2014-09" db="EMBL/GenBank/DDBJ databases">
        <authorList>
            <person name="Magalhaes I.L.F."/>
            <person name="Oliveira U."/>
            <person name="Santos F.R."/>
            <person name="Vidigal T.H.D.A."/>
            <person name="Brescovit A.D."/>
            <person name="Santos A.J."/>
        </authorList>
    </citation>
    <scope>NUCLEOTIDE SEQUENCE</scope>
    <source>
        <tissue evidence="1">Shoot tissue taken approximately 20 cm above the soil surface</tissue>
    </source>
</reference>
<proteinExistence type="predicted"/>
<evidence type="ECO:0000313" key="1">
    <source>
        <dbReference type="EMBL" id="JAD22418.1"/>
    </source>
</evidence>